<organism evidence="1">
    <name type="scientific">uncultured Caudovirales phage</name>
    <dbReference type="NCBI Taxonomy" id="2100421"/>
    <lineage>
        <taxon>Viruses</taxon>
        <taxon>Duplodnaviria</taxon>
        <taxon>Heunggongvirae</taxon>
        <taxon>Uroviricota</taxon>
        <taxon>Caudoviricetes</taxon>
        <taxon>Peduoviridae</taxon>
        <taxon>Maltschvirus</taxon>
        <taxon>Maltschvirus maltsch</taxon>
    </lineage>
</organism>
<name>A0A6J7WI45_9CAUD</name>
<sequence>MTDRDRWVVHRADKAPRQLNGSFASSIDSATWSSFADASAVAAVNPVGLGFVLNGDGIACVDLDHCLVDGVLEPWAESLLASVPRTFVEVSPSGTGLHVWGLGVVGAGRRRGNVEMYDRGRYITVTGRVWDSAPRRLLNIQSFIDDVVRGFDRVDSAQIVA</sequence>
<protein>
    <recommendedName>
        <fullName evidence="2">DNA primase/polymerase, bifunctional, N-terminal</fullName>
    </recommendedName>
</protein>
<evidence type="ECO:0008006" key="2">
    <source>
        <dbReference type="Google" id="ProtNLM"/>
    </source>
</evidence>
<evidence type="ECO:0000313" key="1">
    <source>
        <dbReference type="EMBL" id="CAB5217076.1"/>
    </source>
</evidence>
<gene>
    <name evidence="1" type="ORF">UFOVP199_47</name>
</gene>
<reference evidence="1" key="1">
    <citation type="submission" date="2020-05" db="EMBL/GenBank/DDBJ databases">
        <authorList>
            <person name="Chiriac C."/>
            <person name="Salcher M."/>
            <person name="Ghai R."/>
            <person name="Kavagutti S V."/>
        </authorList>
    </citation>
    <scope>NUCLEOTIDE SEQUENCE</scope>
</reference>
<proteinExistence type="predicted"/>
<dbReference type="EMBL" id="LR798244">
    <property type="protein sequence ID" value="CAB5217076.1"/>
    <property type="molecule type" value="Genomic_DNA"/>
</dbReference>
<accession>A0A6J7WI45</accession>